<dbReference type="GO" id="GO:0004497">
    <property type="term" value="F:monooxygenase activity"/>
    <property type="evidence" value="ECO:0007669"/>
    <property type="project" value="InterPro"/>
</dbReference>
<evidence type="ECO:0000256" key="2">
    <source>
        <dbReference type="ARBA" id="ARBA00005179"/>
    </source>
</evidence>
<dbReference type="STRING" id="39966.A0A369JKH5"/>
<dbReference type="GO" id="GO:0016705">
    <property type="term" value="F:oxidoreductase activity, acting on paired donors, with incorporation or reduction of molecular oxygen"/>
    <property type="evidence" value="ECO:0007669"/>
    <property type="project" value="InterPro"/>
</dbReference>
<keyword evidence="4" id="KW-0560">Oxidoreductase</keyword>
<evidence type="ECO:0000313" key="7">
    <source>
        <dbReference type="Proteomes" id="UP000076154"/>
    </source>
</evidence>
<dbReference type="EMBL" id="LUEZ02000053">
    <property type="protein sequence ID" value="RDB21720.1"/>
    <property type="molecule type" value="Genomic_DNA"/>
</dbReference>
<dbReference type="Pfam" id="PF00067">
    <property type="entry name" value="p450"/>
    <property type="match status" value="1"/>
</dbReference>
<keyword evidence="5" id="KW-0408">Iron</keyword>
<comment type="caution">
    <text evidence="6">The sequence shown here is derived from an EMBL/GenBank/DDBJ whole genome shotgun (WGS) entry which is preliminary data.</text>
</comment>
<sequence>MIYCYADDLTRLAKYSAFTYGHILHGSQDVIPNPEDVHVFYHDAKDHSKAHNIGFGVYIGRILGHCVGVKHNEDWRRLCYHIDGHFLASVTLKSFPIIISDVAEWLDAISATISEPKVLEEHTKFKVDAREVVSSVLLLKVIARTLFSELLNEKLMSRCFFGKVEQWALTSCLPMEANHEITKFLDEWSRLMHHCALEAESKGIRMTVSELYGRMQEGHMTFLEFSQSVDEILFNNIAIVSDIVSNAISWTIILVAKYADAQARLMREIRAAFANSFAGSRSEKLEAYLRRTDTFLHYCCLEAGHLQPTSFFTLPEVTATSKVLGGYTVSAVWGNDGDIFHPERFQDLQPMHYRYSFLHFDFGSRKCVGQHFSDKIVKAIVLQVIEWYSITIQDEVVTASGHFLNTPARTLLLQCRVDE</sequence>
<dbReference type="GO" id="GO:0044550">
    <property type="term" value="P:secondary metabolite biosynthetic process"/>
    <property type="evidence" value="ECO:0007669"/>
    <property type="project" value="UniProtKB-ARBA"/>
</dbReference>
<accession>A0A369JKH5</accession>
<evidence type="ECO:0000256" key="3">
    <source>
        <dbReference type="ARBA" id="ARBA00022723"/>
    </source>
</evidence>
<dbReference type="GO" id="GO:0005506">
    <property type="term" value="F:iron ion binding"/>
    <property type="evidence" value="ECO:0007669"/>
    <property type="project" value="InterPro"/>
</dbReference>
<gene>
    <name evidence="6" type="ORF">Hypma_011128</name>
</gene>
<dbReference type="PANTHER" id="PTHR24305:SF235">
    <property type="entry name" value="CYTOCHROME P450 MONOOXYGENASE APDB-RELATED"/>
    <property type="match status" value="1"/>
</dbReference>
<protein>
    <recommendedName>
        <fullName evidence="8">Cytochrome P450</fullName>
    </recommendedName>
</protein>
<organism evidence="6 7">
    <name type="scientific">Hypsizygus marmoreus</name>
    <name type="common">White beech mushroom</name>
    <name type="synonym">Agaricus marmoreus</name>
    <dbReference type="NCBI Taxonomy" id="39966"/>
    <lineage>
        <taxon>Eukaryota</taxon>
        <taxon>Fungi</taxon>
        <taxon>Dikarya</taxon>
        <taxon>Basidiomycota</taxon>
        <taxon>Agaricomycotina</taxon>
        <taxon>Agaricomycetes</taxon>
        <taxon>Agaricomycetidae</taxon>
        <taxon>Agaricales</taxon>
        <taxon>Tricholomatineae</taxon>
        <taxon>Lyophyllaceae</taxon>
        <taxon>Hypsizygus</taxon>
    </lineage>
</organism>
<evidence type="ECO:0008006" key="8">
    <source>
        <dbReference type="Google" id="ProtNLM"/>
    </source>
</evidence>
<evidence type="ECO:0000313" key="6">
    <source>
        <dbReference type="EMBL" id="RDB21720.1"/>
    </source>
</evidence>
<dbReference type="InterPro" id="IPR036396">
    <property type="entry name" value="Cyt_P450_sf"/>
</dbReference>
<keyword evidence="7" id="KW-1185">Reference proteome</keyword>
<dbReference type="PANTHER" id="PTHR24305">
    <property type="entry name" value="CYTOCHROME P450"/>
    <property type="match status" value="1"/>
</dbReference>
<name>A0A369JKH5_HYPMA</name>
<dbReference type="InParanoid" id="A0A369JKH5"/>
<dbReference type="SUPFAM" id="SSF48264">
    <property type="entry name" value="Cytochrome P450"/>
    <property type="match status" value="1"/>
</dbReference>
<reference evidence="6" key="1">
    <citation type="submission" date="2018-04" db="EMBL/GenBank/DDBJ databases">
        <title>Whole genome sequencing of Hypsizygus marmoreus.</title>
        <authorList>
            <person name="Choi I.-G."/>
            <person name="Min B."/>
            <person name="Kim J.-G."/>
            <person name="Kim S."/>
            <person name="Oh Y.-L."/>
            <person name="Kong W.-S."/>
            <person name="Park H."/>
            <person name="Jeong J."/>
            <person name="Song E.-S."/>
        </authorList>
    </citation>
    <scope>NUCLEOTIDE SEQUENCE [LARGE SCALE GENOMIC DNA]</scope>
    <source>
        <strain evidence="6">51987-8</strain>
    </source>
</reference>
<evidence type="ECO:0000256" key="4">
    <source>
        <dbReference type="ARBA" id="ARBA00023002"/>
    </source>
</evidence>
<dbReference type="GO" id="GO:0020037">
    <property type="term" value="F:heme binding"/>
    <property type="evidence" value="ECO:0007669"/>
    <property type="project" value="InterPro"/>
</dbReference>
<keyword evidence="3" id="KW-0479">Metal-binding</keyword>
<comment type="pathway">
    <text evidence="2">Secondary metabolite biosynthesis.</text>
</comment>
<dbReference type="InterPro" id="IPR001128">
    <property type="entry name" value="Cyt_P450"/>
</dbReference>
<dbReference type="OrthoDB" id="2789670at2759"/>
<dbReference type="Proteomes" id="UP000076154">
    <property type="component" value="Unassembled WGS sequence"/>
</dbReference>
<evidence type="ECO:0000256" key="1">
    <source>
        <dbReference type="ARBA" id="ARBA00001971"/>
    </source>
</evidence>
<dbReference type="SMR" id="A0A369JKH5"/>
<comment type="cofactor">
    <cofactor evidence="1">
        <name>heme</name>
        <dbReference type="ChEBI" id="CHEBI:30413"/>
    </cofactor>
</comment>
<dbReference type="Gene3D" id="1.10.630.10">
    <property type="entry name" value="Cytochrome P450"/>
    <property type="match status" value="1"/>
</dbReference>
<dbReference type="InterPro" id="IPR050121">
    <property type="entry name" value="Cytochrome_P450_monoxygenase"/>
</dbReference>
<dbReference type="AlphaFoldDB" id="A0A369JKH5"/>
<evidence type="ECO:0000256" key="5">
    <source>
        <dbReference type="ARBA" id="ARBA00023004"/>
    </source>
</evidence>
<proteinExistence type="predicted"/>